<dbReference type="Gene3D" id="2.120.10.30">
    <property type="entry name" value="TolB, C-terminal domain"/>
    <property type="match status" value="1"/>
</dbReference>
<name>A0A1H7IIX4_9BACT</name>
<keyword evidence="1" id="KW-0732">Signal</keyword>
<dbReference type="Proteomes" id="UP000198984">
    <property type="component" value="Unassembled WGS sequence"/>
</dbReference>
<dbReference type="SUPFAM" id="SSF82171">
    <property type="entry name" value="DPP6 N-terminal domain-like"/>
    <property type="match status" value="1"/>
</dbReference>
<gene>
    <name evidence="2" type="ORF">SAMN04488505_101564</name>
</gene>
<sequence>MNRFTTRLFFTGTLLLTTYFLSQAQTNTVEFGQNRVQHKNFKWRYYQTRHFNTYFSQNGLELGKYVAQEAEKELPSLEQFMEFSFRQRLNIVVYNSFGEMKQSNIGIGVDWQNTGGVTKLVGNKMIVYFDGDHKHLQNQIRQGIARVMLETLLFGEDIGEFAGNAVLIDFPKWFTDGFIAYAAENWNAEKDEELKAILQSGKYTKFNSLAYDHPLLAGHAFWFYVESKYGKDAVPYLMYISRINRGLKRGFEQVLSQTPKKAMEDFMTYNLRKYQQDNRRRRQIARGRTVVTREIGKSDFYRFQANPRNNSYAVVEFKKGLYRVQIQVGDNKPKILLRSGVKQLANQLDPNYPQIAWNQKGNRIAVVYEYEGRTRLMVYDLISKITTKQDLNMFDRVIDMKYFFEFDNTLLLSAVKNGHTDIFTYNISNYKTEQITNDVYDDLDPSFVAFPGKSGIIYSSNRPSPTARSADTVLPGGRYNVFLVDNWNKTSEKQISQLTDMKYGDARLPMQYNNTHFTFVTDENGIRNRFAGFFKSERAGVDSLFFVGSEILHNPEPSELDSALSAYGATAPDSVAAITITKDSTYVFPVSNYQYGIKESRIAGDQGMVSEVTAINNFKRLVKLKVDTTALRKRNVTARPTAFRQYQMHQDSIRMGLPTYHGQQPPRDTVKKPDFFQNEFGNEPADSSAAVKDGIPPISIPQIEAVLKKARLLPYKLKFSSDYLIAQIDNSVLINKYQPFTGPPVSPIRLTDPVNGLIRIGVSDLMEDYKFSGGFRIPSSLDGTEYFASFAYLKKRFDYKFTYYRKVDKASLGDQYPIKLKTNLYQLEVRYPFDEVRSLRLQTGFRNDRMVILASDDQSLKVQDFSENYALVRLEYVYDNTINPAINIWNGTRYKIYGDMNAQLSGDLNGFFNPTAAGKGKFTYNMGIDVRHYEKIYRNFIWATRFSADLSWGTRKLLYYLGGVDNWLNPKINTNTPVDLTANYGFQTLAVNMRGYKQNAKNGNNVMLFNTELRLPVFATFIEKPINSAFLRNFQLTSFIDLGTAWNKTLNFKDANYTYYNGSDGVTVKIKEGFLGPFVGGYGFGARTTIAGYFLRVDAGWPMIAFFRGNPIWYFGMGVDF</sequence>
<evidence type="ECO:0000313" key="3">
    <source>
        <dbReference type="Proteomes" id="UP000198984"/>
    </source>
</evidence>
<dbReference type="Gene3D" id="2.40.160.50">
    <property type="entry name" value="membrane protein fhac: a member of the omp85/tpsb transporter family"/>
    <property type="match status" value="1"/>
</dbReference>
<dbReference type="STRING" id="573321.SAMN04488505_101564"/>
<dbReference type="RefSeq" id="WP_089906622.1">
    <property type="nucleotide sequence ID" value="NZ_FOBB01000001.1"/>
</dbReference>
<feature type="chain" id="PRO_5011703069" description="WD40-like Beta Propeller Repeat" evidence="1">
    <location>
        <begin position="25"/>
        <end position="1121"/>
    </location>
</feature>
<keyword evidence="3" id="KW-1185">Reference proteome</keyword>
<dbReference type="OrthoDB" id="9760276at2"/>
<protein>
    <recommendedName>
        <fullName evidence="4">WD40-like Beta Propeller Repeat</fullName>
    </recommendedName>
</protein>
<evidence type="ECO:0000313" key="2">
    <source>
        <dbReference type="EMBL" id="SEK62348.1"/>
    </source>
</evidence>
<reference evidence="2 3" key="1">
    <citation type="submission" date="2016-10" db="EMBL/GenBank/DDBJ databases">
        <authorList>
            <person name="de Groot N.N."/>
        </authorList>
    </citation>
    <scope>NUCLEOTIDE SEQUENCE [LARGE SCALE GENOMIC DNA]</scope>
    <source>
        <strain evidence="2 3">DSM 21039</strain>
    </source>
</reference>
<dbReference type="EMBL" id="FOBB01000001">
    <property type="protein sequence ID" value="SEK62348.1"/>
    <property type="molecule type" value="Genomic_DNA"/>
</dbReference>
<evidence type="ECO:0000256" key="1">
    <source>
        <dbReference type="SAM" id="SignalP"/>
    </source>
</evidence>
<dbReference type="InterPro" id="IPR011042">
    <property type="entry name" value="6-blade_b-propeller_TolB-like"/>
</dbReference>
<dbReference type="AlphaFoldDB" id="A0A1H7IIX4"/>
<accession>A0A1H7IIX4</accession>
<feature type="signal peptide" evidence="1">
    <location>
        <begin position="1"/>
        <end position="24"/>
    </location>
</feature>
<proteinExistence type="predicted"/>
<organism evidence="2 3">
    <name type="scientific">Chitinophaga rupis</name>
    <dbReference type="NCBI Taxonomy" id="573321"/>
    <lineage>
        <taxon>Bacteria</taxon>
        <taxon>Pseudomonadati</taxon>
        <taxon>Bacteroidota</taxon>
        <taxon>Chitinophagia</taxon>
        <taxon>Chitinophagales</taxon>
        <taxon>Chitinophagaceae</taxon>
        <taxon>Chitinophaga</taxon>
    </lineage>
</organism>
<evidence type="ECO:0008006" key="4">
    <source>
        <dbReference type="Google" id="ProtNLM"/>
    </source>
</evidence>